<feature type="domain" description="4Fe-4S ferredoxin-type" evidence="1">
    <location>
        <begin position="9"/>
        <end position="38"/>
    </location>
</feature>
<dbReference type="Gene3D" id="3.30.70.20">
    <property type="match status" value="1"/>
</dbReference>
<dbReference type="AlphaFoldDB" id="A0A3N1UKQ8"/>
<keyword evidence="3" id="KW-1185">Reference proteome</keyword>
<accession>A0A3N1UKQ8</accession>
<dbReference type="InterPro" id="IPR017896">
    <property type="entry name" value="4Fe4S_Fe-S-bd"/>
</dbReference>
<sequence length="151" mass="17197">MSPTLERQRRLVIDVEKCCGCFACAAACHEKFIQFEDEGPVRLYSAPRTCGALCDACQRACPVNAIDLQLENGTDERLTTSKLTWSVALIPCRKCGQMYTTEKLRRLLVEKLQATFESLGQPPDWIPLCPRCRRDEEAYRLRAATRTFQSF</sequence>
<name>A0A3N1UKQ8_9BACT</name>
<dbReference type="EMBL" id="RJVA01000014">
    <property type="protein sequence ID" value="ROQ90713.1"/>
    <property type="molecule type" value="Genomic_DNA"/>
</dbReference>
<dbReference type="Pfam" id="PF12838">
    <property type="entry name" value="Fer4_7"/>
    <property type="match status" value="1"/>
</dbReference>
<dbReference type="SUPFAM" id="SSF54862">
    <property type="entry name" value="4Fe-4S ferredoxins"/>
    <property type="match status" value="1"/>
</dbReference>
<reference evidence="2 3" key="1">
    <citation type="submission" date="2018-11" db="EMBL/GenBank/DDBJ databases">
        <title>Genomic Encyclopedia of Type Strains, Phase IV (KMG-IV): sequencing the most valuable type-strain genomes for metagenomic binning, comparative biology and taxonomic classification.</title>
        <authorList>
            <person name="Goeker M."/>
        </authorList>
    </citation>
    <scope>NUCLEOTIDE SEQUENCE [LARGE SCALE GENOMIC DNA]</scope>
    <source>
        <strain evidence="2 3">DSM 22027</strain>
    </source>
</reference>
<organism evidence="2 3">
    <name type="scientific">Desulfosoma caldarium</name>
    <dbReference type="NCBI Taxonomy" id="610254"/>
    <lineage>
        <taxon>Bacteria</taxon>
        <taxon>Pseudomonadati</taxon>
        <taxon>Thermodesulfobacteriota</taxon>
        <taxon>Syntrophobacteria</taxon>
        <taxon>Syntrophobacterales</taxon>
        <taxon>Syntrophobacteraceae</taxon>
        <taxon>Desulfosoma</taxon>
    </lineage>
</organism>
<protein>
    <recommendedName>
        <fullName evidence="1">4Fe-4S ferredoxin-type domain-containing protein</fullName>
    </recommendedName>
</protein>
<gene>
    <name evidence="2" type="ORF">EDC27_2603</name>
</gene>
<evidence type="ECO:0000313" key="2">
    <source>
        <dbReference type="EMBL" id="ROQ90713.1"/>
    </source>
</evidence>
<proteinExistence type="predicted"/>
<evidence type="ECO:0000259" key="1">
    <source>
        <dbReference type="PROSITE" id="PS51379"/>
    </source>
</evidence>
<dbReference type="RefSeq" id="WP_123291059.1">
    <property type="nucleotide sequence ID" value="NZ_RJVA01000014.1"/>
</dbReference>
<evidence type="ECO:0000313" key="3">
    <source>
        <dbReference type="Proteomes" id="UP000276223"/>
    </source>
</evidence>
<comment type="caution">
    <text evidence="2">The sequence shown here is derived from an EMBL/GenBank/DDBJ whole genome shotgun (WGS) entry which is preliminary data.</text>
</comment>
<dbReference type="OrthoDB" id="9803192at2"/>
<feature type="domain" description="4Fe-4S ferredoxin-type" evidence="1">
    <location>
        <begin position="41"/>
        <end position="71"/>
    </location>
</feature>
<dbReference type="PROSITE" id="PS51379">
    <property type="entry name" value="4FE4S_FER_2"/>
    <property type="match status" value="2"/>
</dbReference>
<dbReference type="Proteomes" id="UP000276223">
    <property type="component" value="Unassembled WGS sequence"/>
</dbReference>